<evidence type="ECO:0008006" key="8">
    <source>
        <dbReference type="Google" id="ProtNLM"/>
    </source>
</evidence>
<gene>
    <name evidence="6" type="ORF">KGM_212186</name>
</gene>
<keyword evidence="4 5" id="KW-0472">Membrane</keyword>
<organism evidence="6 7">
    <name type="scientific">Danaus plexippus plexippus</name>
    <dbReference type="NCBI Taxonomy" id="278856"/>
    <lineage>
        <taxon>Eukaryota</taxon>
        <taxon>Metazoa</taxon>
        <taxon>Ecdysozoa</taxon>
        <taxon>Arthropoda</taxon>
        <taxon>Hexapoda</taxon>
        <taxon>Insecta</taxon>
        <taxon>Pterygota</taxon>
        <taxon>Neoptera</taxon>
        <taxon>Endopterygota</taxon>
        <taxon>Lepidoptera</taxon>
        <taxon>Glossata</taxon>
        <taxon>Ditrysia</taxon>
        <taxon>Papilionoidea</taxon>
        <taxon>Nymphalidae</taxon>
        <taxon>Danainae</taxon>
        <taxon>Danaini</taxon>
        <taxon>Danaina</taxon>
        <taxon>Danaus</taxon>
        <taxon>Danaus</taxon>
    </lineage>
</organism>
<keyword evidence="2 5" id="KW-0812">Transmembrane</keyword>
<dbReference type="InterPro" id="IPR036259">
    <property type="entry name" value="MFS_trans_sf"/>
</dbReference>
<proteinExistence type="predicted"/>
<dbReference type="GO" id="GO:0016020">
    <property type="term" value="C:membrane"/>
    <property type="evidence" value="ECO:0007669"/>
    <property type="project" value="UniProtKB-SubCell"/>
</dbReference>
<evidence type="ECO:0000256" key="2">
    <source>
        <dbReference type="ARBA" id="ARBA00022692"/>
    </source>
</evidence>
<reference evidence="6 7" key="1">
    <citation type="journal article" date="2011" name="Cell">
        <title>The monarch butterfly genome yields insights into long-distance migration.</title>
        <authorList>
            <person name="Zhan S."/>
            <person name="Merlin C."/>
            <person name="Boore J.L."/>
            <person name="Reppert S.M."/>
        </authorList>
    </citation>
    <scope>NUCLEOTIDE SEQUENCE [LARGE SCALE GENOMIC DNA]</scope>
    <source>
        <strain evidence="6">F-2</strain>
    </source>
</reference>
<keyword evidence="7" id="KW-1185">Reference proteome</keyword>
<evidence type="ECO:0000313" key="6">
    <source>
        <dbReference type="EMBL" id="OWR55725.1"/>
    </source>
</evidence>
<dbReference type="InterPro" id="IPR005828">
    <property type="entry name" value="MFS_sugar_transport-like"/>
</dbReference>
<dbReference type="STRING" id="278856.A0A212FPV7"/>
<evidence type="ECO:0000256" key="5">
    <source>
        <dbReference type="SAM" id="Phobius"/>
    </source>
</evidence>
<sequence length="243" mass="27180">MSIAWPSPVILKLQNGTDTPFSRPITNEESSWTVSGGYLLSITKREEEAIRVLKLIRESDTKIKEELEDYRISKDDGKINKMSLFKDRIFLKSLALGILLCASTNLIGLGTFFKVSESSDYVVSGFMNYLPLISVILVIYFYSAGVGSVFWFVIAELFDSQHRGFGVCLSQIATVLFIFITSKYFPIMTTVMGPVETYFFFAVLCILFGVLIAIFLPETKGKTLQEIQAALGGGNIKKKDQEI</sequence>
<dbReference type="InParanoid" id="A0A212FPV7"/>
<evidence type="ECO:0000256" key="1">
    <source>
        <dbReference type="ARBA" id="ARBA00004370"/>
    </source>
</evidence>
<evidence type="ECO:0000313" key="7">
    <source>
        <dbReference type="Proteomes" id="UP000007151"/>
    </source>
</evidence>
<feature type="transmembrane region" description="Helical" evidence="5">
    <location>
        <begin position="89"/>
        <end position="109"/>
    </location>
</feature>
<name>A0A212FPV7_DANPL</name>
<dbReference type="Gene3D" id="1.20.1250.20">
    <property type="entry name" value="MFS general substrate transporter like domains"/>
    <property type="match status" value="1"/>
</dbReference>
<comment type="caution">
    <text evidence="6">The sequence shown here is derived from an EMBL/GenBank/DDBJ whole genome shotgun (WGS) entry which is preliminary data.</text>
</comment>
<dbReference type="KEGG" id="dpl:KGM_212186"/>
<dbReference type="GO" id="GO:0022857">
    <property type="term" value="F:transmembrane transporter activity"/>
    <property type="evidence" value="ECO:0007669"/>
    <property type="project" value="InterPro"/>
</dbReference>
<dbReference type="Pfam" id="PF00083">
    <property type="entry name" value="Sugar_tr"/>
    <property type="match status" value="1"/>
</dbReference>
<feature type="transmembrane region" description="Helical" evidence="5">
    <location>
        <begin position="197"/>
        <end position="216"/>
    </location>
</feature>
<dbReference type="SUPFAM" id="SSF103473">
    <property type="entry name" value="MFS general substrate transporter"/>
    <property type="match status" value="1"/>
</dbReference>
<dbReference type="PANTHER" id="PTHR48021">
    <property type="match status" value="1"/>
</dbReference>
<dbReference type="EMBL" id="AGBW02001047">
    <property type="protein sequence ID" value="OWR55725.1"/>
    <property type="molecule type" value="Genomic_DNA"/>
</dbReference>
<evidence type="ECO:0000256" key="4">
    <source>
        <dbReference type="ARBA" id="ARBA00023136"/>
    </source>
</evidence>
<feature type="transmembrane region" description="Helical" evidence="5">
    <location>
        <begin position="165"/>
        <end position="185"/>
    </location>
</feature>
<feature type="transmembrane region" description="Helical" evidence="5">
    <location>
        <begin position="129"/>
        <end position="153"/>
    </location>
</feature>
<keyword evidence="3 5" id="KW-1133">Transmembrane helix</keyword>
<comment type="subcellular location">
    <subcellularLocation>
        <location evidence="1">Membrane</location>
    </subcellularLocation>
</comment>
<dbReference type="AlphaFoldDB" id="A0A212FPV7"/>
<dbReference type="Proteomes" id="UP000007151">
    <property type="component" value="Unassembled WGS sequence"/>
</dbReference>
<dbReference type="PANTHER" id="PTHR48021:SF1">
    <property type="entry name" value="GH07001P-RELATED"/>
    <property type="match status" value="1"/>
</dbReference>
<protein>
    <recommendedName>
        <fullName evidence="8">Facilitated trehalose transporter Tret1-like</fullName>
    </recommendedName>
</protein>
<evidence type="ECO:0000256" key="3">
    <source>
        <dbReference type="ARBA" id="ARBA00022989"/>
    </source>
</evidence>
<accession>A0A212FPV7</accession>
<dbReference type="InterPro" id="IPR050549">
    <property type="entry name" value="MFS_Trehalose_Transporter"/>
</dbReference>